<keyword evidence="1" id="KW-0408">Iron</keyword>
<keyword evidence="1" id="KW-0235">DNA replication</keyword>
<evidence type="ECO:0000313" key="3">
    <source>
        <dbReference type="EMBL" id="KAF6135363.1"/>
    </source>
</evidence>
<dbReference type="Pfam" id="PF13087">
    <property type="entry name" value="AAA_12"/>
    <property type="match status" value="1"/>
</dbReference>
<dbReference type="SUPFAM" id="SSF52540">
    <property type="entry name" value="P-loop containing nucleoside triphosphate hydrolases"/>
    <property type="match status" value="1"/>
</dbReference>
<dbReference type="PANTHER" id="PTHR10887">
    <property type="entry name" value="DNA2/NAM7 HELICASE FAMILY"/>
    <property type="match status" value="1"/>
</dbReference>
<keyword evidence="1" id="KW-0539">Nucleus</keyword>
<keyword evidence="4" id="KW-1185">Reference proteome</keyword>
<dbReference type="GO" id="GO:0071932">
    <property type="term" value="P:replication fork reversal"/>
    <property type="evidence" value="ECO:0007669"/>
    <property type="project" value="TreeGrafter"/>
</dbReference>
<keyword evidence="1" id="KW-0411">Iron-sulfur</keyword>
<evidence type="ECO:0000256" key="1">
    <source>
        <dbReference type="RuleBase" id="RU367041"/>
    </source>
</evidence>
<dbReference type="GO" id="GO:0003677">
    <property type="term" value="F:DNA binding"/>
    <property type="evidence" value="ECO:0007669"/>
    <property type="project" value="UniProtKB-UniRule"/>
</dbReference>
<proteinExistence type="inferred from homology"/>
<dbReference type="AlphaFoldDB" id="A0A7J7KYD2"/>
<dbReference type="OrthoDB" id="306218at2759"/>
<dbReference type="GO" id="GO:0051539">
    <property type="term" value="F:4 iron, 4 sulfur cluster binding"/>
    <property type="evidence" value="ECO:0007669"/>
    <property type="project" value="UniProtKB-UniRule"/>
</dbReference>
<dbReference type="GO" id="GO:0017116">
    <property type="term" value="F:single-stranded DNA helicase activity"/>
    <property type="evidence" value="ECO:0007669"/>
    <property type="project" value="UniProtKB-UniRule"/>
</dbReference>
<gene>
    <name evidence="3" type="ORF">GIB67_027237</name>
</gene>
<dbReference type="InterPro" id="IPR045055">
    <property type="entry name" value="DNA2/NAM7-like"/>
</dbReference>
<dbReference type="EMBL" id="JACGCM010002788">
    <property type="protein sequence ID" value="KAF6135363.1"/>
    <property type="molecule type" value="Genomic_DNA"/>
</dbReference>
<comment type="subcellular location">
    <subcellularLocation>
        <location evidence="1">Nucleus</location>
    </subcellularLocation>
    <subcellularLocation>
        <location evidence="1">Chromosome</location>
    </subcellularLocation>
</comment>
<keyword evidence="1" id="KW-0158">Chromosome</keyword>
<dbReference type="GO" id="GO:0033567">
    <property type="term" value="P:DNA replication, Okazaki fragment processing"/>
    <property type="evidence" value="ECO:0007669"/>
    <property type="project" value="UniProtKB-UniRule"/>
</dbReference>
<dbReference type="GO" id="GO:0017108">
    <property type="term" value="F:5'-flap endonuclease activity"/>
    <property type="evidence" value="ECO:0007669"/>
    <property type="project" value="UniProtKB-UniRule"/>
</dbReference>
<organism evidence="3 4">
    <name type="scientific">Kingdonia uniflora</name>
    <dbReference type="NCBI Taxonomy" id="39325"/>
    <lineage>
        <taxon>Eukaryota</taxon>
        <taxon>Viridiplantae</taxon>
        <taxon>Streptophyta</taxon>
        <taxon>Embryophyta</taxon>
        <taxon>Tracheophyta</taxon>
        <taxon>Spermatophyta</taxon>
        <taxon>Magnoliopsida</taxon>
        <taxon>Ranunculales</taxon>
        <taxon>Circaeasteraceae</taxon>
        <taxon>Kingdonia</taxon>
    </lineage>
</organism>
<keyword evidence="1" id="KW-0004">4Fe-4S</keyword>
<evidence type="ECO:0000259" key="2">
    <source>
        <dbReference type="Pfam" id="PF13087"/>
    </source>
</evidence>
<sequence length="167" mass="18672">MLPALEVKEQKTVNNPMEAYIVAGITEELVKKGISEEEIGIITPYNSQVNFIRRVIGATTVEIHTIDKYQGRDKDCILVSFVRSTENPRASGSSSLLGDWHRINVALTRAKKKLIMVGSCKTLSKVPLLKLMIEKVDEQCGIMTVSKKDVHHLGQLKRCSQINHCVK</sequence>
<dbReference type="GO" id="GO:0005524">
    <property type="term" value="F:ATP binding"/>
    <property type="evidence" value="ECO:0007669"/>
    <property type="project" value="UniProtKB-UniRule"/>
</dbReference>
<dbReference type="EC" id="3.1.-.-" evidence="1"/>
<dbReference type="InterPro" id="IPR027417">
    <property type="entry name" value="P-loop_NTPase"/>
</dbReference>
<dbReference type="GO" id="GO:0005737">
    <property type="term" value="C:cytoplasm"/>
    <property type="evidence" value="ECO:0007669"/>
    <property type="project" value="TreeGrafter"/>
</dbReference>
<comment type="catalytic activity">
    <reaction evidence="1">
        <text>ATP + H2O = ADP + phosphate + H(+)</text>
        <dbReference type="Rhea" id="RHEA:13065"/>
        <dbReference type="ChEBI" id="CHEBI:15377"/>
        <dbReference type="ChEBI" id="CHEBI:15378"/>
        <dbReference type="ChEBI" id="CHEBI:30616"/>
        <dbReference type="ChEBI" id="CHEBI:43474"/>
        <dbReference type="ChEBI" id="CHEBI:456216"/>
        <dbReference type="EC" id="3.6.4.12"/>
    </reaction>
</comment>
<comment type="caution">
    <text evidence="3">The sequence shown here is derived from an EMBL/GenBank/DDBJ whole genome shotgun (WGS) entry which is preliminary data.</text>
</comment>
<name>A0A7J7KYD2_9MAGN</name>
<dbReference type="EC" id="3.6.4.12" evidence="1"/>
<comment type="function">
    <text evidence="1">Key enzyme involved in DNA replication and DNA repair. Involved in Okazaki fragments processing by cleaving long flaps that escape FEN1: flaps that are longer than 27 nucleotides are coated by replication protein A complex (RPA), leading to recruit DNA2 which cleaves the flap until it is too short to bind RPA and becomes a substrate for FEN1. Also involved in 5'-end resection of DNA during double-strand break (DSB) repair by mediating the cleavage of 5'-ssDNA.</text>
</comment>
<dbReference type="Gene3D" id="3.40.50.300">
    <property type="entry name" value="P-loop containing nucleotide triphosphate hydrolases"/>
    <property type="match status" value="1"/>
</dbReference>
<comment type="similarity">
    <text evidence="1">Belongs to the DNA2/NAM7 helicase family.</text>
</comment>
<dbReference type="PANTHER" id="PTHR10887:SF433">
    <property type="entry name" value="DNA REPLICATION ATP-DEPENDENT HELICASE_NUCLEASE DNA2"/>
    <property type="match status" value="1"/>
</dbReference>
<evidence type="ECO:0000313" key="4">
    <source>
        <dbReference type="Proteomes" id="UP000541444"/>
    </source>
</evidence>
<protein>
    <recommendedName>
        <fullName evidence="1">DNA replication ATP-dependent helicase/nuclease</fullName>
        <ecNumber evidence="1">3.1.-.-</ecNumber>
        <ecNumber evidence="1">3.6.4.12</ecNumber>
    </recommendedName>
</protein>
<keyword evidence="1" id="KW-0547">Nucleotide-binding</keyword>
<dbReference type="Proteomes" id="UP000541444">
    <property type="component" value="Unassembled WGS sequence"/>
</dbReference>
<keyword evidence="1" id="KW-0378">Hydrolase</keyword>
<dbReference type="GO" id="GO:0046872">
    <property type="term" value="F:metal ion binding"/>
    <property type="evidence" value="ECO:0007669"/>
    <property type="project" value="UniProtKB-UniRule"/>
</dbReference>
<keyword evidence="1" id="KW-0227">DNA damage</keyword>
<keyword evidence="1" id="KW-0234">DNA repair</keyword>
<keyword evidence="1" id="KW-0347">Helicase</keyword>
<feature type="domain" description="DNA2/NAM7 helicase-like C-terminal" evidence="2">
    <location>
        <begin position="8"/>
        <end position="120"/>
    </location>
</feature>
<dbReference type="InterPro" id="IPR041679">
    <property type="entry name" value="DNA2/NAM7-like_C"/>
</dbReference>
<keyword evidence="1" id="KW-0479">Metal-binding</keyword>
<dbReference type="GO" id="GO:0005634">
    <property type="term" value="C:nucleus"/>
    <property type="evidence" value="ECO:0007669"/>
    <property type="project" value="UniProtKB-SubCell"/>
</dbReference>
<keyword evidence="1" id="KW-0511">Multifunctional enzyme</keyword>
<keyword evidence="1" id="KW-0540">Nuclease</keyword>
<dbReference type="GO" id="GO:0006281">
    <property type="term" value="P:DNA repair"/>
    <property type="evidence" value="ECO:0007669"/>
    <property type="project" value="UniProtKB-KW"/>
</dbReference>
<keyword evidence="1" id="KW-0238">DNA-binding</keyword>
<dbReference type="GO" id="GO:0005694">
    <property type="term" value="C:chromosome"/>
    <property type="evidence" value="ECO:0007669"/>
    <property type="project" value="UniProtKB-SubCell"/>
</dbReference>
<dbReference type="InterPro" id="IPR047187">
    <property type="entry name" value="SF1_C_Upf1"/>
</dbReference>
<dbReference type="CDD" id="cd18808">
    <property type="entry name" value="SF1_C_Upf1"/>
    <property type="match status" value="1"/>
</dbReference>
<keyword evidence="1" id="KW-0067">ATP-binding</keyword>
<accession>A0A7J7KYD2</accession>
<reference evidence="3 4" key="1">
    <citation type="journal article" date="2020" name="IScience">
        <title>Genome Sequencing of the Endangered Kingdonia uniflora (Circaeasteraceae, Ranunculales) Reveals Potential Mechanisms of Evolutionary Specialization.</title>
        <authorList>
            <person name="Sun Y."/>
            <person name="Deng T."/>
            <person name="Zhang A."/>
            <person name="Moore M.J."/>
            <person name="Landis J.B."/>
            <person name="Lin N."/>
            <person name="Zhang H."/>
            <person name="Zhang X."/>
            <person name="Huang J."/>
            <person name="Zhang X."/>
            <person name="Sun H."/>
            <person name="Wang H."/>
        </authorList>
    </citation>
    <scope>NUCLEOTIDE SEQUENCE [LARGE SCALE GENOMIC DNA]</scope>
    <source>
        <strain evidence="3">TB1705</strain>
        <tissue evidence="3">Leaf</tissue>
    </source>
</reference>